<gene>
    <name evidence="1" type="ORF">ACEG43_03090</name>
</gene>
<keyword evidence="2" id="KW-1185">Reference proteome</keyword>
<organism evidence="1 2">
    <name type="scientific">Streptomyces aureus</name>
    <dbReference type="NCBI Taxonomy" id="193461"/>
    <lineage>
        <taxon>Bacteria</taxon>
        <taxon>Bacillati</taxon>
        <taxon>Actinomycetota</taxon>
        <taxon>Actinomycetes</taxon>
        <taxon>Kitasatosporales</taxon>
        <taxon>Streptomycetaceae</taxon>
        <taxon>Streptomyces</taxon>
    </lineage>
</organism>
<name>A0ABV4S9S3_9ACTN</name>
<reference evidence="1 2" key="1">
    <citation type="submission" date="2024-08" db="EMBL/GenBank/DDBJ databases">
        <title>Genome sequence of Streptomyces aureus CACIA-1.46HGO.</title>
        <authorList>
            <person name="Evangelista-Martinez Z."/>
        </authorList>
    </citation>
    <scope>NUCLEOTIDE SEQUENCE [LARGE SCALE GENOMIC DNA]</scope>
    <source>
        <strain evidence="1 2">CACIA-1.46HGO</strain>
    </source>
</reference>
<sequence length="26" mass="3128">MKLLFAIRNKAAARKSLKANAWYLWY</sequence>
<dbReference type="NCBIfam" id="NF038372">
    <property type="entry name" value="tryptorubin_fam"/>
    <property type="match status" value="1"/>
</dbReference>
<comment type="caution">
    <text evidence="1">The sequence shown here is derived from an EMBL/GenBank/DDBJ whole genome shotgun (WGS) entry which is preliminary data.</text>
</comment>
<accession>A0ABV4S9S3</accession>
<dbReference type="EMBL" id="JBGOSP010000001">
    <property type="protein sequence ID" value="MFA3835177.1"/>
    <property type="molecule type" value="Genomic_DNA"/>
</dbReference>
<dbReference type="RefSeq" id="WP_353963518.1">
    <property type="nucleotide sequence ID" value="NZ_JBGOSP010000001.1"/>
</dbReference>
<evidence type="ECO:0000313" key="2">
    <source>
        <dbReference type="Proteomes" id="UP001571476"/>
    </source>
</evidence>
<proteinExistence type="predicted"/>
<evidence type="ECO:0000313" key="1">
    <source>
        <dbReference type="EMBL" id="MFA3835177.1"/>
    </source>
</evidence>
<dbReference type="Proteomes" id="UP001571476">
    <property type="component" value="Unassembled WGS sequence"/>
</dbReference>
<protein>
    <submittedName>
        <fullName evidence="1">Tryptorubin family RiPP</fullName>
    </submittedName>
</protein>